<evidence type="ECO:0000313" key="3">
    <source>
        <dbReference type="EMBL" id="QEH35446.1"/>
    </source>
</evidence>
<dbReference type="Proteomes" id="UP000324233">
    <property type="component" value="Chromosome"/>
</dbReference>
<dbReference type="InterPro" id="IPR007712">
    <property type="entry name" value="RelE/ParE_toxin"/>
</dbReference>
<protein>
    <submittedName>
        <fullName evidence="3">Plasmid stabilization system protein</fullName>
    </submittedName>
</protein>
<dbReference type="InterPro" id="IPR051803">
    <property type="entry name" value="TA_system_RelE-like_toxin"/>
</dbReference>
<dbReference type="PANTHER" id="PTHR33755">
    <property type="entry name" value="TOXIN PARE1-RELATED"/>
    <property type="match status" value="1"/>
</dbReference>
<dbReference type="AlphaFoldDB" id="A0A5B9W4B0"/>
<evidence type="ECO:0000256" key="1">
    <source>
        <dbReference type="ARBA" id="ARBA00006226"/>
    </source>
</evidence>
<organism evidence="3 4">
    <name type="scientific">Aquisphaera giovannonii</name>
    <dbReference type="NCBI Taxonomy" id="406548"/>
    <lineage>
        <taxon>Bacteria</taxon>
        <taxon>Pseudomonadati</taxon>
        <taxon>Planctomycetota</taxon>
        <taxon>Planctomycetia</taxon>
        <taxon>Isosphaerales</taxon>
        <taxon>Isosphaeraceae</taxon>
        <taxon>Aquisphaera</taxon>
    </lineage>
</organism>
<dbReference type="EMBL" id="CP042997">
    <property type="protein sequence ID" value="QEH35446.1"/>
    <property type="molecule type" value="Genomic_DNA"/>
</dbReference>
<reference evidence="3 4" key="1">
    <citation type="submission" date="2019-08" db="EMBL/GenBank/DDBJ databases">
        <title>Deep-cultivation of Planctomycetes and their phenomic and genomic characterization uncovers novel biology.</title>
        <authorList>
            <person name="Wiegand S."/>
            <person name="Jogler M."/>
            <person name="Boedeker C."/>
            <person name="Pinto D."/>
            <person name="Vollmers J."/>
            <person name="Rivas-Marin E."/>
            <person name="Kohn T."/>
            <person name="Peeters S.H."/>
            <person name="Heuer A."/>
            <person name="Rast P."/>
            <person name="Oberbeckmann S."/>
            <person name="Bunk B."/>
            <person name="Jeske O."/>
            <person name="Meyerdierks A."/>
            <person name="Storesund J.E."/>
            <person name="Kallscheuer N."/>
            <person name="Luecker S."/>
            <person name="Lage O.M."/>
            <person name="Pohl T."/>
            <person name="Merkel B.J."/>
            <person name="Hornburger P."/>
            <person name="Mueller R.-W."/>
            <person name="Bruemmer F."/>
            <person name="Labrenz M."/>
            <person name="Spormann A.M."/>
            <person name="Op den Camp H."/>
            <person name="Overmann J."/>
            <person name="Amann R."/>
            <person name="Jetten M.S.M."/>
            <person name="Mascher T."/>
            <person name="Medema M.H."/>
            <person name="Devos D.P."/>
            <person name="Kaster A.-K."/>
            <person name="Ovreas L."/>
            <person name="Rohde M."/>
            <person name="Galperin M.Y."/>
            <person name="Jogler C."/>
        </authorList>
    </citation>
    <scope>NUCLEOTIDE SEQUENCE [LARGE SCALE GENOMIC DNA]</scope>
    <source>
        <strain evidence="3 4">OJF2</strain>
    </source>
</reference>
<keyword evidence="2" id="KW-1277">Toxin-antitoxin system</keyword>
<dbReference type="KEGG" id="agv:OJF2_39980"/>
<evidence type="ECO:0000313" key="4">
    <source>
        <dbReference type="Proteomes" id="UP000324233"/>
    </source>
</evidence>
<gene>
    <name evidence="3" type="ORF">OJF2_39980</name>
</gene>
<keyword evidence="4" id="KW-1185">Reference proteome</keyword>
<dbReference type="OrthoDB" id="5457915at2"/>
<evidence type="ECO:0000256" key="2">
    <source>
        <dbReference type="ARBA" id="ARBA00022649"/>
    </source>
</evidence>
<accession>A0A5B9W4B0</accession>
<comment type="similarity">
    <text evidence="1">Belongs to the RelE toxin family.</text>
</comment>
<name>A0A5B9W4B0_9BACT</name>
<dbReference type="RefSeq" id="WP_148595251.1">
    <property type="nucleotide sequence ID" value="NZ_CP042997.1"/>
</dbReference>
<sequence>MNVVRLLARARWDLVEAVAYLAERSEKAARRFRVEADETFQRLAAMPGMGARFKAEDPALAGLRYAPISARYRKYVAFYRPIPDGIEVIRVLHGARDIRTALAEEFDAGEEGGDELAP</sequence>
<proteinExistence type="inferred from homology"/>
<dbReference type="InterPro" id="IPR035093">
    <property type="entry name" value="RelE/ParE_toxin_dom_sf"/>
</dbReference>
<dbReference type="Gene3D" id="3.30.2310.20">
    <property type="entry name" value="RelE-like"/>
    <property type="match status" value="1"/>
</dbReference>
<dbReference type="Pfam" id="PF05016">
    <property type="entry name" value="ParE_toxin"/>
    <property type="match status" value="1"/>
</dbReference>